<dbReference type="EMBL" id="FWXW01000003">
    <property type="protein sequence ID" value="SMC56058.1"/>
    <property type="molecule type" value="Genomic_DNA"/>
</dbReference>
<feature type="domain" description="Cation efflux protein transmembrane" evidence="8">
    <location>
        <begin position="32"/>
        <end position="221"/>
    </location>
</feature>
<protein>
    <submittedName>
        <fullName evidence="10">Cation diffusion facilitator family transporter</fullName>
    </submittedName>
</protein>
<evidence type="ECO:0000256" key="6">
    <source>
        <dbReference type="ARBA" id="ARBA00023136"/>
    </source>
</evidence>
<keyword evidence="11" id="KW-1185">Reference proteome</keyword>
<dbReference type="GO" id="GO:0016020">
    <property type="term" value="C:membrane"/>
    <property type="evidence" value="ECO:0007669"/>
    <property type="project" value="UniProtKB-SubCell"/>
</dbReference>
<dbReference type="OrthoDB" id="9806522at2"/>
<evidence type="ECO:0000259" key="8">
    <source>
        <dbReference type="Pfam" id="PF01545"/>
    </source>
</evidence>
<dbReference type="InterPro" id="IPR036837">
    <property type="entry name" value="Cation_efflux_CTD_sf"/>
</dbReference>
<dbReference type="GO" id="GO:0008324">
    <property type="term" value="F:monoatomic cation transmembrane transporter activity"/>
    <property type="evidence" value="ECO:0007669"/>
    <property type="project" value="InterPro"/>
</dbReference>
<evidence type="ECO:0000313" key="10">
    <source>
        <dbReference type="EMBL" id="SMC56058.1"/>
    </source>
</evidence>
<evidence type="ECO:0000256" key="1">
    <source>
        <dbReference type="ARBA" id="ARBA00004141"/>
    </source>
</evidence>
<keyword evidence="3" id="KW-0813">Transport</keyword>
<dbReference type="NCBIfam" id="TIGR01297">
    <property type="entry name" value="CDF"/>
    <property type="match status" value="1"/>
</dbReference>
<dbReference type="InterPro" id="IPR002524">
    <property type="entry name" value="Cation_efflux"/>
</dbReference>
<evidence type="ECO:0000256" key="5">
    <source>
        <dbReference type="ARBA" id="ARBA00022989"/>
    </source>
</evidence>
<dbReference type="Pfam" id="PF01545">
    <property type="entry name" value="Cation_efflux"/>
    <property type="match status" value="1"/>
</dbReference>
<dbReference type="Proteomes" id="UP000192790">
    <property type="component" value="Unassembled WGS sequence"/>
</dbReference>
<feature type="transmembrane region" description="Helical" evidence="7">
    <location>
        <begin position="132"/>
        <end position="151"/>
    </location>
</feature>
<dbReference type="InterPro" id="IPR058533">
    <property type="entry name" value="Cation_efflux_TM"/>
</dbReference>
<evidence type="ECO:0000256" key="4">
    <source>
        <dbReference type="ARBA" id="ARBA00022692"/>
    </source>
</evidence>
<comment type="subcellular location">
    <subcellularLocation>
        <location evidence="1">Membrane</location>
        <topology evidence="1">Multi-pass membrane protein</topology>
    </subcellularLocation>
</comment>
<organism evidence="10 11">
    <name type="scientific">Papillibacter cinnamivorans DSM 12816</name>
    <dbReference type="NCBI Taxonomy" id="1122930"/>
    <lineage>
        <taxon>Bacteria</taxon>
        <taxon>Bacillati</taxon>
        <taxon>Bacillota</taxon>
        <taxon>Clostridia</taxon>
        <taxon>Eubacteriales</taxon>
        <taxon>Oscillospiraceae</taxon>
        <taxon>Papillibacter</taxon>
    </lineage>
</organism>
<dbReference type="Gene3D" id="1.20.1510.10">
    <property type="entry name" value="Cation efflux protein transmembrane domain"/>
    <property type="match status" value="1"/>
</dbReference>
<dbReference type="SUPFAM" id="SSF160240">
    <property type="entry name" value="Cation efflux protein cytoplasmic domain-like"/>
    <property type="match status" value="1"/>
</dbReference>
<keyword evidence="4 7" id="KW-0812">Transmembrane</keyword>
<proteinExistence type="inferred from homology"/>
<dbReference type="STRING" id="1122930.SAMN02745168_1532"/>
<dbReference type="AlphaFoldDB" id="A0A1W2A712"/>
<feature type="transmembrane region" description="Helical" evidence="7">
    <location>
        <begin position="95"/>
        <end position="112"/>
    </location>
</feature>
<evidence type="ECO:0000256" key="7">
    <source>
        <dbReference type="SAM" id="Phobius"/>
    </source>
</evidence>
<name>A0A1W2A712_9FIRM</name>
<reference evidence="10 11" key="1">
    <citation type="submission" date="2017-04" db="EMBL/GenBank/DDBJ databases">
        <authorList>
            <person name="Afonso C.L."/>
            <person name="Miller P.J."/>
            <person name="Scott M.A."/>
            <person name="Spackman E."/>
            <person name="Goraichik I."/>
            <person name="Dimitrov K.M."/>
            <person name="Suarez D.L."/>
            <person name="Swayne D.E."/>
        </authorList>
    </citation>
    <scope>NUCLEOTIDE SEQUENCE [LARGE SCALE GENOMIC DNA]</scope>
    <source>
        <strain evidence="10 11">DSM 12816</strain>
    </source>
</reference>
<dbReference type="FunFam" id="1.20.1510.10:FF:000006">
    <property type="entry name" value="Divalent cation efflux transporter"/>
    <property type="match status" value="1"/>
</dbReference>
<feature type="transmembrane region" description="Helical" evidence="7">
    <location>
        <begin position="25"/>
        <end position="47"/>
    </location>
</feature>
<dbReference type="SUPFAM" id="SSF161111">
    <property type="entry name" value="Cation efflux protein transmembrane domain-like"/>
    <property type="match status" value="1"/>
</dbReference>
<dbReference type="InterPro" id="IPR027470">
    <property type="entry name" value="Cation_efflux_CTD"/>
</dbReference>
<dbReference type="InterPro" id="IPR027469">
    <property type="entry name" value="Cation_efflux_TMD_sf"/>
</dbReference>
<gene>
    <name evidence="10" type="ORF">SAMN02745168_1532</name>
</gene>
<feature type="domain" description="Cation efflux protein cytoplasmic" evidence="9">
    <location>
        <begin position="227"/>
        <end position="303"/>
    </location>
</feature>
<comment type="similarity">
    <text evidence="2">Belongs to the cation diffusion facilitator (CDF) transporter (TC 2.A.4) family.</text>
</comment>
<dbReference type="PANTHER" id="PTHR43840">
    <property type="entry name" value="MITOCHONDRIAL METAL TRANSPORTER 1-RELATED"/>
    <property type="match status" value="1"/>
</dbReference>
<dbReference type="RefSeq" id="WP_084234388.1">
    <property type="nucleotide sequence ID" value="NZ_FWXW01000003.1"/>
</dbReference>
<evidence type="ECO:0000256" key="3">
    <source>
        <dbReference type="ARBA" id="ARBA00022448"/>
    </source>
</evidence>
<dbReference type="Gene3D" id="3.30.70.1350">
    <property type="entry name" value="Cation efflux protein, cytoplasmic domain"/>
    <property type="match status" value="1"/>
</dbReference>
<accession>A0A1W2A712</accession>
<evidence type="ECO:0000313" key="11">
    <source>
        <dbReference type="Proteomes" id="UP000192790"/>
    </source>
</evidence>
<dbReference type="InterPro" id="IPR050291">
    <property type="entry name" value="CDF_Transporter"/>
</dbReference>
<sequence length="388" mass="42671">MTDFLIRFFIRDSDRIQDPSVRKQYGMLSGTVGIILNLSLACGKFIAGTAVASISVTADAFNNLSDAASSFVTLFGFRMAGAPGDKDHPFGHGRMEYLAGLIISLLVMLAGIELFQTSVGRIIQPVLVEFKPLVGIVLAASVCIKLWMYLFNRRLAVKIGSTAMRATSRDSLSDCAATSVVLVGMFLGSRYGLRLDGYLGAVVACFIFYTGFSSAKETLSPILGEVPDPELVDEVTKIVLSHREIVGIHDLIIHNYGPGRIMISLHAEVPRDANLLSMHEVVDLAERELRKRFDCDAVIHLDPIVTRDEAVLELRQEVVSLVEQINPVFTIHDFRVVRRSDQTNLIFDVIVPYSCPLADRQIKEKIQAAVKALGSEYAAVVRIDKADI</sequence>
<dbReference type="Pfam" id="PF16916">
    <property type="entry name" value="ZT_dimer"/>
    <property type="match status" value="1"/>
</dbReference>
<keyword evidence="6 7" id="KW-0472">Membrane</keyword>
<evidence type="ECO:0000259" key="9">
    <source>
        <dbReference type="Pfam" id="PF16916"/>
    </source>
</evidence>
<keyword evidence="5 7" id="KW-1133">Transmembrane helix</keyword>
<dbReference type="PANTHER" id="PTHR43840:SF15">
    <property type="entry name" value="MITOCHONDRIAL METAL TRANSPORTER 1-RELATED"/>
    <property type="match status" value="1"/>
</dbReference>
<evidence type="ECO:0000256" key="2">
    <source>
        <dbReference type="ARBA" id="ARBA00008114"/>
    </source>
</evidence>